<comment type="subcellular location">
    <subcellularLocation>
        <location evidence="3">Golgi apparatus</location>
        <location evidence="3">Golgi stack membrane</location>
        <topology evidence="3">Single-pass type II membrane protein</topology>
    </subcellularLocation>
</comment>
<dbReference type="Pfam" id="PF01531">
    <property type="entry name" value="Glyco_transf_11"/>
    <property type="match status" value="1"/>
</dbReference>
<keyword evidence="2 3" id="KW-0808">Transferase</keyword>
<accession>A0A8W8IKD6</accession>
<evidence type="ECO:0000256" key="2">
    <source>
        <dbReference type="ARBA" id="ARBA00022679"/>
    </source>
</evidence>
<keyword evidence="3" id="KW-1133">Transmembrane helix</keyword>
<keyword evidence="5" id="KW-1185">Reference proteome</keyword>
<name>A0A8W8IKD6_MAGGI</name>
<keyword evidence="3" id="KW-0325">Glycoprotein</keyword>
<sequence length="350" mass="40932">MYMYIRRRLSYYAILVGLMVFGISFLNKERRYSRMNTSVNYHHRYGIEVETEPLNLPRKNMFSFSNSSGIVCITFMGRLGNLMMEYAFLYAMARSKGLYPILPEDSLLPKIFAIHHTTLSRIGFPEDACSELPIHEERWDVSYDENLFQVAQSKGANYRFNGYFQSWKYWIKHERDIRSVFQFNDEINRNAVSQFQEILKERDFTLDNDSVVVSVHVRREDYLSKEVVNYGKLSPGATFYFNAMSFFKNRFNNVLFIVGSTDTEWCRKTFHGEPNIYISTGNSAAVDMALLSLANHTIMSVGTYGWWIGWMSGGISIYYKHIFVPGSPFSKHFRHNSTDDFIYPGWIPMD</sequence>
<dbReference type="GO" id="GO:0032580">
    <property type="term" value="C:Golgi cisterna membrane"/>
    <property type="evidence" value="ECO:0007669"/>
    <property type="project" value="UniProtKB-SubCell"/>
</dbReference>
<keyword evidence="3" id="KW-0472">Membrane</keyword>
<dbReference type="InterPro" id="IPR002516">
    <property type="entry name" value="Glyco_trans_11"/>
</dbReference>
<keyword evidence="1 3" id="KW-0328">Glycosyltransferase</keyword>
<evidence type="ECO:0000313" key="5">
    <source>
        <dbReference type="Proteomes" id="UP000005408"/>
    </source>
</evidence>
<comment type="similarity">
    <text evidence="3">Belongs to the glycosyltransferase 11 family.</text>
</comment>
<dbReference type="Proteomes" id="UP000005408">
    <property type="component" value="Unassembled WGS sequence"/>
</dbReference>
<dbReference type="AlphaFoldDB" id="A0A8W8IKD6"/>
<dbReference type="OrthoDB" id="3226at2759"/>
<organism evidence="4 5">
    <name type="scientific">Magallana gigas</name>
    <name type="common">Pacific oyster</name>
    <name type="synonym">Crassostrea gigas</name>
    <dbReference type="NCBI Taxonomy" id="29159"/>
    <lineage>
        <taxon>Eukaryota</taxon>
        <taxon>Metazoa</taxon>
        <taxon>Spiralia</taxon>
        <taxon>Lophotrochozoa</taxon>
        <taxon>Mollusca</taxon>
        <taxon>Bivalvia</taxon>
        <taxon>Autobranchia</taxon>
        <taxon>Pteriomorphia</taxon>
        <taxon>Ostreida</taxon>
        <taxon>Ostreoidea</taxon>
        <taxon>Ostreidae</taxon>
        <taxon>Magallana</taxon>
    </lineage>
</organism>
<dbReference type="CDD" id="cd11301">
    <property type="entry name" value="Fut1_Fut2_like"/>
    <property type="match status" value="1"/>
</dbReference>
<reference evidence="4" key="1">
    <citation type="submission" date="2022-08" db="UniProtKB">
        <authorList>
            <consortium name="EnsemblMetazoa"/>
        </authorList>
    </citation>
    <scope>IDENTIFICATION</scope>
    <source>
        <strain evidence="4">05x7-T-G4-1.051#20</strain>
    </source>
</reference>
<keyword evidence="3" id="KW-0735">Signal-anchor</keyword>
<feature type="transmembrane region" description="Helical" evidence="3">
    <location>
        <begin position="9"/>
        <end position="26"/>
    </location>
</feature>
<proteinExistence type="inferred from homology"/>
<evidence type="ECO:0000256" key="1">
    <source>
        <dbReference type="ARBA" id="ARBA00022676"/>
    </source>
</evidence>
<dbReference type="EC" id="2.4.1.-" evidence="3"/>
<dbReference type="PANTHER" id="PTHR11927">
    <property type="entry name" value="GALACTOSIDE 2-L-FUCOSYLTRANSFERASE"/>
    <property type="match status" value="1"/>
</dbReference>
<dbReference type="PANTHER" id="PTHR11927:SF9">
    <property type="entry name" value="L-FUCOSYLTRANSFERASE"/>
    <property type="match status" value="1"/>
</dbReference>
<dbReference type="GO" id="GO:0008107">
    <property type="term" value="F:galactoside 2-alpha-L-fucosyltransferase activity"/>
    <property type="evidence" value="ECO:0007669"/>
    <property type="project" value="InterPro"/>
</dbReference>
<dbReference type="GO" id="GO:0005975">
    <property type="term" value="P:carbohydrate metabolic process"/>
    <property type="evidence" value="ECO:0007669"/>
    <property type="project" value="InterPro"/>
</dbReference>
<evidence type="ECO:0000256" key="3">
    <source>
        <dbReference type="RuleBase" id="RU363129"/>
    </source>
</evidence>
<protein>
    <recommendedName>
        <fullName evidence="3">L-Fucosyltransferase</fullName>
        <ecNumber evidence="3">2.4.1.-</ecNumber>
    </recommendedName>
</protein>
<keyword evidence="3" id="KW-0333">Golgi apparatus</keyword>
<evidence type="ECO:0000313" key="4">
    <source>
        <dbReference type="EnsemblMetazoa" id="G14717.1:cds"/>
    </source>
</evidence>
<dbReference type="EnsemblMetazoa" id="G14717.1">
    <property type="protein sequence ID" value="G14717.1:cds"/>
    <property type="gene ID" value="G14717"/>
</dbReference>
<dbReference type="OMA" id="PCKAQHI"/>
<keyword evidence="3" id="KW-0812">Transmembrane</keyword>
<comment type="pathway">
    <text evidence="3">Protein modification; protein glycosylation.</text>
</comment>